<reference evidence="1" key="1">
    <citation type="journal article" date="2015" name="Nature">
        <title>Complex archaea that bridge the gap between prokaryotes and eukaryotes.</title>
        <authorList>
            <person name="Spang A."/>
            <person name="Saw J.H."/>
            <person name="Jorgensen S.L."/>
            <person name="Zaremba-Niedzwiedzka K."/>
            <person name="Martijn J."/>
            <person name="Lind A.E."/>
            <person name="van Eijk R."/>
            <person name="Schleper C."/>
            <person name="Guy L."/>
            <person name="Ettema T.J."/>
        </authorList>
    </citation>
    <scope>NUCLEOTIDE SEQUENCE</scope>
</reference>
<dbReference type="AlphaFoldDB" id="A0A0F9LUA7"/>
<gene>
    <name evidence="1" type="ORF">LCGC14_1539310</name>
</gene>
<dbReference type="EMBL" id="LAZR01011631">
    <property type="protein sequence ID" value="KKM60687.1"/>
    <property type="molecule type" value="Genomic_DNA"/>
</dbReference>
<protein>
    <recommendedName>
        <fullName evidence="2">DinB-like domain-containing protein</fullName>
    </recommendedName>
</protein>
<feature type="non-terminal residue" evidence="1">
    <location>
        <position position="1"/>
    </location>
</feature>
<evidence type="ECO:0000313" key="1">
    <source>
        <dbReference type="EMBL" id="KKM60687.1"/>
    </source>
</evidence>
<organism evidence="1">
    <name type="scientific">marine sediment metagenome</name>
    <dbReference type="NCBI Taxonomy" id="412755"/>
    <lineage>
        <taxon>unclassified sequences</taxon>
        <taxon>metagenomes</taxon>
        <taxon>ecological metagenomes</taxon>
    </lineage>
</organism>
<accession>A0A0F9LUA7</accession>
<proteinExistence type="predicted"/>
<evidence type="ECO:0008006" key="2">
    <source>
        <dbReference type="Google" id="ProtNLM"/>
    </source>
</evidence>
<comment type="caution">
    <text evidence="1">The sequence shown here is derived from an EMBL/GenBank/DDBJ whole genome shotgun (WGS) entry which is preliminary data.</text>
</comment>
<name>A0A0F9LUA7_9ZZZZ</name>
<sequence length="69" mass="7790">LEGLNESDLDLVIPYDGSFLRLRETGLSLRHALLRLCAHHYFHIGEIAAQRSRLGQQVGDYPGLLEECI</sequence>